<dbReference type="Proteomes" id="UP000191153">
    <property type="component" value="Unassembled WGS sequence"/>
</dbReference>
<keyword evidence="6" id="KW-0653">Protein transport</keyword>
<evidence type="ECO:0000256" key="4">
    <source>
        <dbReference type="ARBA" id="ARBA00022989"/>
    </source>
</evidence>
<comment type="similarity">
    <text evidence="6">Belongs to the exbB/tolQ family.</text>
</comment>
<dbReference type="InterPro" id="IPR050790">
    <property type="entry name" value="ExbB/TolQ_transport"/>
</dbReference>
<evidence type="ECO:0000256" key="5">
    <source>
        <dbReference type="ARBA" id="ARBA00023136"/>
    </source>
</evidence>
<dbReference type="PANTHER" id="PTHR30625">
    <property type="entry name" value="PROTEIN TOLQ"/>
    <property type="match status" value="1"/>
</dbReference>
<evidence type="ECO:0000259" key="8">
    <source>
        <dbReference type="Pfam" id="PF01618"/>
    </source>
</evidence>
<reference evidence="9 10" key="1">
    <citation type="submission" date="2017-02" db="EMBL/GenBank/DDBJ databases">
        <authorList>
            <person name="Peterson S.W."/>
        </authorList>
    </citation>
    <scope>NUCLEOTIDE SEQUENCE [LARGE SCALE GENOMIC DNA]</scope>
    <source>
        <strain evidence="9 10">ATCC 700028</strain>
    </source>
</reference>
<dbReference type="AlphaFoldDB" id="A0A1T4NEC9"/>
<dbReference type="PANTHER" id="PTHR30625:SF11">
    <property type="entry name" value="MOTA_TOLQ_EXBB PROTON CHANNEL DOMAIN-CONTAINING PROTEIN"/>
    <property type="match status" value="1"/>
</dbReference>
<dbReference type="InterPro" id="IPR002898">
    <property type="entry name" value="MotA_ExbB_proton_chnl"/>
</dbReference>
<dbReference type="RefSeq" id="WP_078693993.1">
    <property type="nucleotide sequence ID" value="NZ_FUWX01000010.1"/>
</dbReference>
<keyword evidence="3 7" id="KW-0812">Transmembrane</keyword>
<organism evidence="9 10">
    <name type="scientific">Cetobacterium ceti</name>
    <dbReference type="NCBI Taxonomy" id="180163"/>
    <lineage>
        <taxon>Bacteria</taxon>
        <taxon>Fusobacteriati</taxon>
        <taxon>Fusobacteriota</taxon>
        <taxon>Fusobacteriia</taxon>
        <taxon>Fusobacteriales</taxon>
        <taxon>Fusobacteriaceae</taxon>
        <taxon>Cetobacterium</taxon>
    </lineage>
</organism>
<dbReference type="STRING" id="180163.SAMN02745174_01504"/>
<evidence type="ECO:0000313" key="9">
    <source>
        <dbReference type="EMBL" id="SJZ77138.1"/>
    </source>
</evidence>
<evidence type="ECO:0000256" key="1">
    <source>
        <dbReference type="ARBA" id="ARBA00004651"/>
    </source>
</evidence>
<keyword evidence="5 7" id="KW-0472">Membrane</keyword>
<keyword evidence="4 7" id="KW-1133">Transmembrane helix</keyword>
<keyword evidence="6" id="KW-0813">Transport</keyword>
<name>A0A1T4NEC9_9FUSO</name>
<feature type="transmembrane region" description="Helical" evidence="7">
    <location>
        <begin position="116"/>
        <end position="137"/>
    </location>
</feature>
<proteinExistence type="inferred from homology"/>
<dbReference type="EMBL" id="FUWX01000010">
    <property type="protein sequence ID" value="SJZ77138.1"/>
    <property type="molecule type" value="Genomic_DNA"/>
</dbReference>
<feature type="transmembrane region" description="Helical" evidence="7">
    <location>
        <begin position="157"/>
        <end position="179"/>
    </location>
</feature>
<evidence type="ECO:0000256" key="6">
    <source>
        <dbReference type="RuleBase" id="RU004057"/>
    </source>
</evidence>
<protein>
    <submittedName>
        <fullName evidence="9">Biopolymer transport protein ExbB</fullName>
    </submittedName>
</protein>
<comment type="subcellular location">
    <subcellularLocation>
        <location evidence="1">Cell membrane</location>
        <topology evidence="1">Multi-pass membrane protein</topology>
    </subcellularLocation>
    <subcellularLocation>
        <location evidence="6">Membrane</location>
        <topology evidence="6">Multi-pass membrane protein</topology>
    </subcellularLocation>
</comment>
<gene>
    <name evidence="9" type="ORF">SAMN02745174_01504</name>
</gene>
<dbReference type="Pfam" id="PF01618">
    <property type="entry name" value="MotA_ExbB"/>
    <property type="match status" value="1"/>
</dbReference>
<keyword evidence="2" id="KW-1003">Cell membrane</keyword>
<accession>A0A1T4NEC9</accession>
<evidence type="ECO:0000256" key="2">
    <source>
        <dbReference type="ARBA" id="ARBA00022475"/>
    </source>
</evidence>
<feature type="transmembrane region" description="Helical" evidence="7">
    <location>
        <begin position="12"/>
        <end position="35"/>
    </location>
</feature>
<feature type="domain" description="MotA/TolQ/ExbB proton channel" evidence="8">
    <location>
        <begin position="72"/>
        <end position="191"/>
    </location>
</feature>
<evidence type="ECO:0000256" key="7">
    <source>
        <dbReference type="SAM" id="Phobius"/>
    </source>
</evidence>
<dbReference type="GO" id="GO:0005886">
    <property type="term" value="C:plasma membrane"/>
    <property type="evidence" value="ECO:0007669"/>
    <property type="project" value="UniProtKB-SubCell"/>
</dbReference>
<dbReference type="GO" id="GO:0017038">
    <property type="term" value="P:protein import"/>
    <property type="evidence" value="ECO:0007669"/>
    <property type="project" value="TreeGrafter"/>
</dbReference>
<dbReference type="OrthoDB" id="4045at2"/>
<sequence length="204" mass="22575">MLYGYFQQGGPLVWILFGMSVIGCSIVLEKMVYLFKREKKYKKIFKQRVISLVANNELEEAIAISKTENNSIGRTVSAFLQRMNIKGDYHHFEQLTKEIEFQEVEGLERHLHILGIIAYTAPMVGLLGTVTGMIAAFNQMALQGAGNPNVVAGGISQALITTAAGLIVAIPAMITYNLLNKRLDKVSDEIDKITTTIVNIVRGK</sequence>
<evidence type="ECO:0000256" key="3">
    <source>
        <dbReference type="ARBA" id="ARBA00022692"/>
    </source>
</evidence>
<evidence type="ECO:0000313" key="10">
    <source>
        <dbReference type="Proteomes" id="UP000191153"/>
    </source>
</evidence>
<keyword evidence="10" id="KW-1185">Reference proteome</keyword>